<organism evidence="1">
    <name type="scientific">Amphimedon queenslandica</name>
    <name type="common">Sponge</name>
    <dbReference type="NCBI Taxonomy" id="400682"/>
    <lineage>
        <taxon>Eukaryota</taxon>
        <taxon>Metazoa</taxon>
        <taxon>Porifera</taxon>
        <taxon>Demospongiae</taxon>
        <taxon>Heteroscleromorpha</taxon>
        <taxon>Haplosclerida</taxon>
        <taxon>Niphatidae</taxon>
        <taxon>Amphimedon</taxon>
    </lineage>
</organism>
<dbReference type="InParanoid" id="A0A1X7SPE9"/>
<evidence type="ECO:0000313" key="1">
    <source>
        <dbReference type="EnsemblMetazoa" id="Aqu2.1.03931_001"/>
    </source>
</evidence>
<dbReference type="Gene3D" id="1.25.40.20">
    <property type="entry name" value="Ankyrin repeat-containing domain"/>
    <property type="match status" value="1"/>
</dbReference>
<dbReference type="SUPFAM" id="SSF48403">
    <property type="entry name" value="Ankyrin repeat"/>
    <property type="match status" value="1"/>
</dbReference>
<dbReference type="InterPro" id="IPR002110">
    <property type="entry name" value="Ankyrin_rpt"/>
</dbReference>
<name>A0A1X7SPE9_AMPQE</name>
<sequence>IHPEDKDCNGFTGLHAACRGGNIQLVSHYLTNLKCDKNILTNSSKGLLYFACRSGNLKLVRVLIDEFNLVPVQGDIDGARSVNAGSIAKFLEARIGLSKLVREFVEEAERRQLAPIATKPHPSFIPS</sequence>
<dbReference type="InterPro" id="IPR036770">
    <property type="entry name" value="Ankyrin_rpt-contain_sf"/>
</dbReference>
<reference evidence="1" key="1">
    <citation type="submission" date="2017-05" db="UniProtKB">
        <authorList>
            <consortium name="EnsemblMetazoa"/>
        </authorList>
    </citation>
    <scope>IDENTIFICATION</scope>
</reference>
<dbReference type="EnsemblMetazoa" id="Aqu2.1.03931_001">
    <property type="protein sequence ID" value="Aqu2.1.03931_001"/>
    <property type="gene ID" value="Aqu2.1.03931"/>
</dbReference>
<protein>
    <submittedName>
        <fullName evidence="1">Uncharacterized protein</fullName>
    </submittedName>
</protein>
<accession>A0A1X7SPE9</accession>
<dbReference type="OrthoDB" id="187035at2759"/>
<proteinExistence type="predicted"/>
<dbReference type="AlphaFoldDB" id="A0A1X7SPE9"/>
<dbReference type="Pfam" id="PF12796">
    <property type="entry name" value="Ank_2"/>
    <property type="match status" value="1"/>
</dbReference>